<evidence type="ECO:0000256" key="1">
    <source>
        <dbReference type="SAM" id="SignalP"/>
    </source>
</evidence>
<evidence type="ECO:0008006" key="4">
    <source>
        <dbReference type="Google" id="ProtNLM"/>
    </source>
</evidence>
<gene>
    <name evidence="2" type="ORF">KI809_00195</name>
</gene>
<feature type="signal peptide" evidence="1">
    <location>
        <begin position="1"/>
        <end position="45"/>
    </location>
</feature>
<reference evidence="2 3" key="1">
    <citation type="submission" date="2021-05" db="EMBL/GenBank/DDBJ databases">
        <title>The draft genome of Geobacter pelophilus DSM 12255.</title>
        <authorList>
            <person name="Xu Z."/>
            <person name="Masuda Y."/>
            <person name="Itoh H."/>
            <person name="Senoo K."/>
        </authorList>
    </citation>
    <scope>NUCLEOTIDE SEQUENCE [LARGE SCALE GENOMIC DNA]</scope>
    <source>
        <strain evidence="2 3">DSM 12255</strain>
    </source>
</reference>
<protein>
    <recommendedName>
        <fullName evidence="4">IPT/TIG domain-containing protein</fullName>
    </recommendedName>
</protein>
<dbReference type="EMBL" id="JAHCVJ010000001">
    <property type="protein sequence ID" value="MBT0662709.1"/>
    <property type="molecule type" value="Genomic_DNA"/>
</dbReference>
<comment type="caution">
    <text evidence="2">The sequence shown here is derived from an EMBL/GenBank/DDBJ whole genome shotgun (WGS) entry which is preliminary data.</text>
</comment>
<keyword evidence="3" id="KW-1185">Reference proteome</keyword>
<dbReference type="AlphaFoldDB" id="A0AAW4L3U2"/>
<proteinExistence type="predicted"/>
<name>A0AAW4L3U2_9BACT</name>
<accession>A0AAW4L3U2</accession>
<evidence type="ECO:0000313" key="3">
    <source>
        <dbReference type="Proteomes" id="UP000811899"/>
    </source>
</evidence>
<keyword evidence="1" id="KW-0732">Signal</keyword>
<dbReference type="Proteomes" id="UP000811899">
    <property type="component" value="Unassembled WGS sequence"/>
</dbReference>
<evidence type="ECO:0000313" key="2">
    <source>
        <dbReference type="EMBL" id="MBT0662709.1"/>
    </source>
</evidence>
<dbReference type="RefSeq" id="WP_214169510.1">
    <property type="nucleotide sequence ID" value="NZ_JAHCVJ010000001.1"/>
</dbReference>
<sequence>MNDPNQISRLFKTKVITHRVNRHSACCNLLQLLFFVVGLSSAALAAPAPVPTISAVTPSATTLTITGTNFGDKSIATPIRWDNFEDGTAEATVDSTGYWTMRSGGTLEPKFSVENPRHDGSKLSIRHGSAGTGFCATLDNCPQTGHAAFWRNDVGFKKTKKAFVSFWTRFDWGPGGASDTGGYQIKAFQLAQSIVSTSGVLAYPDLGHESWFDFSGLKRTYTQSYMPDDNKPTEGAFGYTNTTPSMTNNFSGATKVLPNTDKTLPDKQWSNIRIQYSASTTPGSADATYKVWYQKGDASGYVLKDVTTCSGYTCSWVHPGASSVDYYNRDLIDALKISYILTNVEDSYLSITPYTDDVYMDNSWARVELCNANTYIASGHCEMQPPTAWANEVITTTFNKGSFKVGDTVYVYVIDENGVPNSTGASFTIGVIAPAVPKEILVEPVKPVDPVK</sequence>
<feature type="chain" id="PRO_5044003077" description="IPT/TIG domain-containing protein" evidence="1">
    <location>
        <begin position="46"/>
        <end position="452"/>
    </location>
</feature>
<organism evidence="2 3">
    <name type="scientific">Geoanaerobacter pelophilus</name>
    <dbReference type="NCBI Taxonomy" id="60036"/>
    <lineage>
        <taxon>Bacteria</taxon>
        <taxon>Pseudomonadati</taxon>
        <taxon>Thermodesulfobacteriota</taxon>
        <taxon>Desulfuromonadia</taxon>
        <taxon>Geobacterales</taxon>
        <taxon>Geobacteraceae</taxon>
        <taxon>Geoanaerobacter</taxon>
    </lineage>
</organism>